<gene>
    <name evidence="1" type="ORF">GII31_05845</name>
</gene>
<proteinExistence type="predicted"/>
<reference evidence="1" key="1">
    <citation type="journal article" date="2021" name="Nat. Microbiol.">
        <title>Cocultivation of an ultrasmall environmental parasitic bacterium with lytic ability against bacteria associated with wastewater foams.</title>
        <authorList>
            <person name="Batinovic S."/>
            <person name="Rose J.J.A."/>
            <person name="Ratcliffe J."/>
            <person name="Seviour R.J."/>
            <person name="Petrovski S."/>
        </authorList>
    </citation>
    <scope>NUCLEOTIDE SEQUENCE</scope>
    <source>
        <strain evidence="1">CON9</strain>
    </source>
</reference>
<name>A0ABX6IFA9_9ACTN</name>
<sequence length="156" mass="16530">MDSVPPELAMGEVTVTEALGGDHIDIATASGIVIARHVLAPRGADVQVGDHGNVLALETLVKGQAATGGRPYCRQERIPPGEATQEEANKFRTNNSHNNSDTDRVGSVVDLAVYERAAQNRNTLRAGDFVSCPGDVEHIFEAREPGTVAVMVTEVS</sequence>
<organism evidence="1 2">
    <name type="scientific">Gordonia pseudamarae</name>
    <dbReference type="NCBI Taxonomy" id="2831662"/>
    <lineage>
        <taxon>Bacteria</taxon>
        <taxon>Bacillati</taxon>
        <taxon>Actinomycetota</taxon>
        <taxon>Actinomycetes</taxon>
        <taxon>Mycobacteriales</taxon>
        <taxon>Gordoniaceae</taxon>
        <taxon>Gordonia</taxon>
    </lineage>
</organism>
<evidence type="ECO:0000313" key="2">
    <source>
        <dbReference type="Proteomes" id="UP001059836"/>
    </source>
</evidence>
<dbReference type="RefSeq" id="WP_246222122.1">
    <property type="nucleotide sequence ID" value="NZ_CP045806.1"/>
</dbReference>
<evidence type="ECO:0000313" key="1">
    <source>
        <dbReference type="EMBL" id="QHN34493.1"/>
    </source>
</evidence>
<dbReference type="EMBL" id="CP045809">
    <property type="protein sequence ID" value="QHN34493.1"/>
    <property type="molecule type" value="Genomic_DNA"/>
</dbReference>
<dbReference type="Proteomes" id="UP001059836">
    <property type="component" value="Chromosome"/>
</dbReference>
<keyword evidence="2" id="KW-1185">Reference proteome</keyword>
<accession>A0ABX6IFA9</accession>
<protein>
    <submittedName>
        <fullName evidence="1">Uncharacterized protein</fullName>
    </submittedName>
</protein>